<evidence type="ECO:0000313" key="16">
    <source>
        <dbReference type="Ensembl" id="ENSCHIP00010000956.1"/>
    </source>
</evidence>
<dbReference type="InterPro" id="IPR002915">
    <property type="entry name" value="DeoC/FbaB/LacD_aldolase"/>
</dbReference>
<keyword evidence="7" id="KW-0456">Lyase</keyword>
<evidence type="ECO:0000256" key="2">
    <source>
        <dbReference type="ARBA" id="ARBA00004463"/>
    </source>
</evidence>
<evidence type="ECO:0000256" key="9">
    <source>
        <dbReference type="ARBA" id="ARBA00023270"/>
    </source>
</evidence>
<dbReference type="SMART" id="SM01133">
    <property type="entry name" value="DeoC"/>
    <property type="match status" value="1"/>
</dbReference>
<name>A0A8C2N6I1_CAPHI</name>
<reference evidence="16" key="1">
    <citation type="submission" date="2019-03" db="EMBL/GenBank/DDBJ databases">
        <title>Genome sequencing and reference-guided assembly of Black Bengal Goat (Capra hircus).</title>
        <authorList>
            <person name="Siddiki A.Z."/>
            <person name="Baten A."/>
            <person name="Billah M."/>
            <person name="Alam M.A.U."/>
            <person name="Shawrob K.S.M."/>
            <person name="Saha S."/>
            <person name="Chowdhury M."/>
            <person name="Rahman A.H."/>
            <person name="Stear M."/>
            <person name="Miah G."/>
            <person name="Das G.B."/>
            <person name="Hossain M.M."/>
            <person name="Kumkum M."/>
            <person name="Islam M.S."/>
            <person name="Mollah A.M."/>
            <person name="Ahsan A."/>
            <person name="Tusar F."/>
            <person name="Khan M.K.I."/>
        </authorList>
    </citation>
    <scope>NUCLEOTIDE SEQUENCE [LARGE SCALE GENOMIC DNA]</scope>
</reference>
<accession>A0A8C2N6I1</accession>
<evidence type="ECO:0000256" key="5">
    <source>
        <dbReference type="ARBA" id="ARBA00012515"/>
    </source>
</evidence>
<evidence type="ECO:0000256" key="13">
    <source>
        <dbReference type="ARBA" id="ARBA00054733"/>
    </source>
</evidence>
<evidence type="ECO:0000256" key="4">
    <source>
        <dbReference type="ARBA" id="ARBA00009473"/>
    </source>
</evidence>
<reference evidence="16" key="2">
    <citation type="submission" date="2025-08" db="UniProtKB">
        <authorList>
            <consortium name="Ensembl"/>
        </authorList>
    </citation>
    <scope>IDENTIFICATION</scope>
</reference>
<evidence type="ECO:0000256" key="11">
    <source>
        <dbReference type="ARBA" id="ARBA00032755"/>
    </source>
</evidence>
<evidence type="ECO:0000256" key="6">
    <source>
        <dbReference type="ARBA" id="ARBA00022490"/>
    </source>
</evidence>
<comment type="subunit">
    <text evidence="14">Interacts with YBX1.</text>
</comment>
<evidence type="ECO:0000256" key="14">
    <source>
        <dbReference type="ARBA" id="ARBA00061866"/>
    </source>
</evidence>
<dbReference type="GO" id="GO:0046386">
    <property type="term" value="P:deoxyribose phosphate catabolic process"/>
    <property type="evidence" value="ECO:0007669"/>
    <property type="project" value="UniProtKB-UniPathway"/>
</dbReference>
<sequence>RTSHNLSWISKIQVNKPAVLRRAEQIQARRPVKKEWQAAWLLKAVTCIDLTTLSGDDTASNVQRLCYKAKYPIREDLLKALNMHDKGITTAAVCVYPARVCDAVKALKAAGCDIPVASVATGFPAGQTHLKTRLEEIRLAVEDGATEIDVVINRTLVLTGQWKALYDEIRQFRKACGEAHLKTILATGELGSLTNVYKASMIAMMAGKFTSSSPEPVNITFFWWGEPLQMCFKPAGGIRSAKDSLVWLSLIKEELGDEWMKPELFRIGASTLLADIERQIYHHVTGRYAAYHDLPMS</sequence>
<organism evidence="16">
    <name type="scientific">Capra hircus</name>
    <name type="common">Goat</name>
    <dbReference type="NCBI Taxonomy" id="9925"/>
    <lineage>
        <taxon>Eukaryota</taxon>
        <taxon>Metazoa</taxon>
        <taxon>Chordata</taxon>
        <taxon>Craniata</taxon>
        <taxon>Vertebrata</taxon>
        <taxon>Euteleostomi</taxon>
        <taxon>Mammalia</taxon>
        <taxon>Eutheria</taxon>
        <taxon>Laurasiatheria</taxon>
        <taxon>Artiodactyla</taxon>
        <taxon>Ruminantia</taxon>
        <taxon>Pecora</taxon>
        <taxon>Bovidae</taxon>
        <taxon>Caprinae</taxon>
        <taxon>Capra</taxon>
    </lineage>
</organism>
<dbReference type="Ensembl" id="ENSCHIT00010001357.1">
    <property type="protein sequence ID" value="ENSCHIP00010000956.1"/>
    <property type="gene ID" value="ENSCHIG00010000735.1"/>
</dbReference>
<evidence type="ECO:0000256" key="1">
    <source>
        <dbReference type="ARBA" id="ARBA00004123"/>
    </source>
</evidence>
<evidence type="ECO:0000256" key="12">
    <source>
        <dbReference type="ARBA" id="ARBA00048791"/>
    </source>
</evidence>
<keyword evidence="9" id="KW-0704">Schiff base</keyword>
<dbReference type="InterPro" id="IPR011343">
    <property type="entry name" value="DeoC"/>
</dbReference>
<dbReference type="PANTHER" id="PTHR10889:SF3">
    <property type="entry name" value="DEOXYRIBOSE-PHOSPHATE ALDOLASE"/>
    <property type="match status" value="1"/>
</dbReference>
<dbReference type="GO" id="GO:0005737">
    <property type="term" value="C:cytoplasm"/>
    <property type="evidence" value="ECO:0007669"/>
    <property type="project" value="InterPro"/>
</dbReference>
<dbReference type="InterPro" id="IPR013785">
    <property type="entry name" value="Aldolase_TIM"/>
</dbReference>
<dbReference type="Pfam" id="PF01791">
    <property type="entry name" value="DeoC"/>
    <property type="match status" value="1"/>
</dbReference>
<evidence type="ECO:0000256" key="8">
    <source>
        <dbReference type="ARBA" id="ARBA00023242"/>
    </source>
</evidence>
<evidence type="ECO:0000256" key="15">
    <source>
        <dbReference type="ARBA" id="ARBA00068105"/>
    </source>
</evidence>
<dbReference type="UniPathway" id="UPA00002">
    <property type="reaction ID" value="UER00468"/>
</dbReference>
<keyword evidence="6" id="KW-0963">Cytoplasm</keyword>
<dbReference type="Gene3D" id="3.20.20.70">
    <property type="entry name" value="Aldolase class I"/>
    <property type="match status" value="1"/>
</dbReference>
<protein>
    <recommendedName>
        <fullName evidence="15">Deoxyribose-phosphate aldolase</fullName>
        <ecNumber evidence="5">4.1.2.4</ecNumber>
    </recommendedName>
    <alternativeName>
        <fullName evidence="11">2-deoxy-D-ribose 5-phosphate aldolase</fullName>
    </alternativeName>
    <alternativeName>
        <fullName evidence="10">Phosphodeoxyriboaldolase</fullName>
    </alternativeName>
</protein>
<dbReference type="FunFam" id="3.20.20.70:FF:000103">
    <property type="entry name" value="Putative deoxyribose-phosphate aldolase"/>
    <property type="match status" value="1"/>
</dbReference>
<comment type="subcellular location">
    <subcellularLocation>
        <location evidence="2">Cytoplasmic granule</location>
    </subcellularLocation>
    <subcellularLocation>
        <location evidence="1">Nucleus</location>
    </subcellularLocation>
</comment>
<dbReference type="CDD" id="cd00959">
    <property type="entry name" value="DeoC"/>
    <property type="match status" value="1"/>
</dbReference>
<dbReference type="GO" id="GO:0005634">
    <property type="term" value="C:nucleus"/>
    <property type="evidence" value="ECO:0007669"/>
    <property type="project" value="UniProtKB-SubCell"/>
</dbReference>
<keyword evidence="8" id="KW-0539">Nucleus</keyword>
<dbReference type="AlphaFoldDB" id="A0A8C2N6I1"/>
<proteinExistence type="inferred from homology"/>
<evidence type="ECO:0000256" key="10">
    <source>
        <dbReference type="ARBA" id="ARBA00031814"/>
    </source>
</evidence>
<dbReference type="PIRSF" id="PIRSF001357">
    <property type="entry name" value="DeoC"/>
    <property type="match status" value="1"/>
</dbReference>
<dbReference type="PANTHER" id="PTHR10889">
    <property type="entry name" value="DEOXYRIBOSE-PHOSPHATE ALDOLASE"/>
    <property type="match status" value="1"/>
</dbReference>
<comment type="function">
    <text evidence="13">Catalyzes a reversible aldol reaction between acetaldehyde and D-glyceraldehyde 3-phosphate to generate 2-deoxy-D-ribose 5-phosphate. Participates in stress granule (SG) assembly. May allow ATP production from extracellular deoxyinosine in conditions of energy deprivation.</text>
</comment>
<evidence type="ECO:0000256" key="3">
    <source>
        <dbReference type="ARBA" id="ARBA00004816"/>
    </source>
</evidence>
<dbReference type="GO" id="GO:0004139">
    <property type="term" value="F:deoxyribose-phosphate aldolase activity"/>
    <property type="evidence" value="ECO:0007669"/>
    <property type="project" value="UniProtKB-EC"/>
</dbReference>
<comment type="pathway">
    <text evidence="3">Carbohydrate degradation; 2-deoxy-D-ribose 1-phosphate degradation; D-glyceraldehyde 3-phosphate and acetaldehyde from 2-deoxy-alpha-D-ribose 1-phosphate: step 2/2.</text>
</comment>
<dbReference type="EC" id="4.1.2.4" evidence="5"/>
<comment type="similarity">
    <text evidence="4">Belongs to the DeoC/FbaB aldolase family. DeoC type 2 subfamily.</text>
</comment>
<comment type="catalytic activity">
    <reaction evidence="12">
        <text>2-deoxy-D-ribose 5-phosphate = D-glyceraldehyde 3-phosphate + acetaldehyde</text>
        <dbReference type="Rhea" id="RHEA:12821"/>
        <dbReference type="ChEBI" id="CHEBI:15343"/>
        <dbReference type="ChEBI" id="CHEBI:59776"/>
        <dbReference type="ChEBI" id="CHEBI:62877"/>
        <dbReference type="EC" id="4.1.2.4"/>
    </reaction>
</comment>
<dbReference type="GO" id="GO:0016052">
    <property type="term" value="P:carbohydrate catabolic process"/>
    <property type="evidence" value="ECO:0007669"/>
    <property type="project" value="TreeGrafter"/>
</dbReference>
<dbReference type="SUPFAM" id="SSF51569">
    <property type="entry name" value="Aldolase"/>
    <property type="match status" value="1"/>
</dbReference>
<evidence type="ECO:0000256" key="7">
    <source>
        <dbReference type="ARBA" id="ARBA00023239"/>
    </source>
</evidence>
<dbReference type="GO" id="GO:0009264">
    <property type="term" value="P:deoxyribonucleotide catabolic process"/>
    <property type="evidence" value="ECO:0007669"/>
    <property type="project" value="InterPro"/>
</dbReference>